<dbReference type="InterPro" id="IPR013525">
    <property type="entry name" value="ABC2_TM"/>
</dbReference>
<name>A0AA39FLB9_9HYME</name>
<dbReference type="Gene3D" id="3.40.50.1010">
    <property type="entry name" value="5'-nuclease"/>
    <property type="match status" value="1"/>
</dbReference>
<evidence type="ECO:0000313" key="18">
    <source>
        <dbReference type="Proteomes" id="UP001168990"/>
    </source>
</evidence>
<keyword evidence="18" id="KW-1185">Reference proteome</keyword>
<evidence type="ECO:0000256" key="2">
    <source>
        <dbReference type="ARBA" id="ARBA00004604"/>
    </source>
</evidence>
<dbReference type="GO" id="GO:0016887">
    <property type="term" value="F:ATP hydrolysis activity"/>
    <property type="evidence" value="ECO:0007669"/>
    <property type="project" value="InterPro"/>
</dbReference>
<dbReference type="CDD" id="cd09866">
    <property type="entry name" value="PIN_Fcf1-Utp23-H"/>
    <property type="match status" value="1"/>
</dbReference>
<evidence type="ECO:0000256" key="13">
    <source>
        <dbReference type="ARBA" id="ARBA00071400"/>
    </source>
</evidence>
<feature type="transmembrane region" description="Helical" evidence="15">
    <location>
        <begin position="1111"/>
        <end position="1131"/>
    </location>
</feature>
<dbReference type="InterPro" id="IPR003439">
    <property type="entry name" value="ABC_transporter-like_ATP-bd"/>
</dbReference>
<feature type="transmembrane region" description="Helical" evidence="15">
    <location>
        <begin position="293"/>
        <end position="314"/>
    </location>
</feature>
<evidence type="ECO:0000256" key="6">
    <source>
        <dbReference type="ARBA" id="ARBA00022741"/>
    </source>
</evidence>
<evidence type="ECO:0000256" key="3">
    <source>
        <dbReference type="ARBA" id="ARBA00022517"/>
    </source>
</evidence>
<reference evidence="17" key="2">
    <citation type="submission" date="2023-03" db="EMBL/GenBank/DDBJ databases">
        <authorList>
            <person name="Inwood S.N."/>
            <person name="Skelly J.G."/>
            <person name="Guhlin J."/>
            <person name="Harrop T.W.R."/>
            <person name="Goldson S.G."/>
            <person name="Dearden P.K."/>
        </authorList>
    </citation>
    <scope>NUCLEOTIDE SEQUENCE</scope>
    <source>
        <strain evidence="17">Irish</strain>
        <tissue evidence="17">Whole body</tissue>
    </source>
</reference>
<dbReference type="InterPro" id="IPR029060">
    <property type="entry name" value="PIN-like_dom_sf"/>
</dbReference>
<dbReference type="Gene3D" id="3.40.50.300">
    <property type="entry name" value="P-loop containing nucleotide triphosphate hydrolases"/>
    <property type="match status" value="2"/>
</dbReference>
<feature type="transmembrane region" description="Helical" evidence="15">
    <location>
        <begin position="1073"/>
        <end position="1099"/>
    </location>
</feature>
<dbReference type="SUPFAM" id="SSF52540">
    <property type="entry name" value="P-loop containing nucleoside triphosphate hydrolases"/>
    <property type="match status" value="2"/>
</dbReference>
<evidence type="ECO:0000259" key="16">
    <source>
        <dbReference type="PROSITE" id="PS50893"/>
    </source>
</evidence>
<evidence type="ECO:0000256" key="12">
    <source>
        <dbReference type="ARBA" id="ARBA00038503"/>
    </source>
</evidence>
<feature type="region of interest" description="Disordered" evidence="14">
    <location>
        <begin position="1780"/>
        <end position="1819"/>
    </location>
</feature>
<dbReference type="PROSITE" id="PS50893">
    <property type="entry name" value="ABC_TRANSPORTER_2"/>
    <property type="match status" value="2"/>
</dbReference>
<proteinExistence type="inferred from homology"/>
<dbReference type="Proteomes" id="UP001168990">
    <property type="component" value="Unassembled WGS sequence"/>
</dbReference>
<evidence type="ECO:0000256" key="11">
    <source>
        <dbReference type="ARBA" id="ARBA00037300"/>
    </source>
</evidence>
<dbReference type="GO" id="GO:0032040">
    <property type="term" value="C:small-subunit processome"/>
    <property type="evidence" value="ECO:0007669"/>
    <property type="project" value="InterPro"/>
</dbReference>
<feature type="transmembrane region" description="Helical" evidence="15">
    <location>
        <begin position="216"/>
        <end position="237"/>
    </location>
</feature>
<comment type="function">
    <text evidence="11">Involved in rRNA-processing and ribosome biogenesis.</text>
</comment>
<evidence type="ECO:0000256" key="15">
    <source>
        <dbReference type="SAM" id="Phobius"/>
    </source>
</evidence>
<feature type="domain" description="ABC transporter" evidence="16">
    <location>
        <begin position="1251"/>
        <end position="1481"/>
    </location>
</feature>
<feature type="transmembrane region" description="Helical" evidence="15">
    <location>
        <begin position="1002"/>
        <end position="1031"/>
    </location>
</feature>
<comment type="similarity">
    <text evidence="12">Belongs to the UTP23/FCF1 family. UTP23 subfamily.</text>
</comment>
<dbReference type="PANTHER" id="PTHR19229">
    <property type="entry name" value="ATP-BINDING CASSETTE TRANSPORTER SUBFAMILY A ABCA"/>
    <property type="match status" value="1"/>
</dbReference>
<accession>A0AA39FLB9</accession>
<feature type="transmembrane region" description="Helical" evidence="15">
    <location>
        <begin position="405"/>
        <end position="424"/>
    </location>
</feature>
<dbReference type="InterPro" id="IPR057776">
    <property type="entry name" value="UTP23_sensor"/>
</dbReference>
<keyword evidence="5 15" id="KW-0812">Transmembrane</keyword>
<dbReference type="FunFam" id="3.40.50.1010:FF:000006">
    <property type="entry name" value="rRNA-processing protein UTP23 homolog"/>
    <property type="match status" value="1"/>
</dbReference>
<dbReference type="SUPFAM" id="SSF88723">
    <property type="entry name" value="PIN domain-like"/>
    <property type="match status" value="1"/>
</dbReference>
<keyword evidence="7" id="KW-0067">ATP-binding</keyword>
<dbReference type="InterPro" id="IPR026082">
    <property type="entry name" value="ABCA"/>
</dbReference>
<keyword evidence="9 15" id="KW-0472">Membrane</keyword>
<dbReference type="Pfam" id="PF12698">
    <property type="entry name" value="ABC2_membrane_3"/>
    <property type="match status" value="1"/>
</dbReference>
<comment type="subcellular location">
    <subcellularLocation>
        <location evidence="1">Membrane</location>
        <topology evidence="1">Multi-pass membrane protein</topology>
    </subcellularLocation>
    <subcellularLocation>
        <location evidence="2">Nucleus</location>
        <location evidence="2">Nucleolus</location>
    </subcellularLocation>
</comment>
<dbReference type="GO" id="GO:0016020">
    <property type="term" value="C:membrane"/>
    <property type="evidence" value="ECO:0007669"/>
    <property type="project" value="UniProtKB-SubCell"/>
</dbReference>
<dbReference type="GO" id="GO:0140359">
    <property type="term" value="F:ABC-type transporter activity"/>
    <property type="evidence" value="ECO:0007669"/>
    <property type="project" value="InterPro"/>
</dbReference>
<organism evidence="17 18">
    <name type="scientific">Microctonus aethiopoides</name>
    <dbReference type="NCBI Taxonomy" id="144406"/>
    <lineage>
        <taxon>Eukaryota</taxon>
        <taxon>Metazoa</taxon>
        <taxon>Ecdysozoa</taxon>
        <taxon>Arthropoda</taxon>
        <taxon>Hexapoda</taxon>
        <taxon>Insecta</taxon>
        <taxon>Pterygota</taxon>
        <taxon>Neoptera</taxon>
        <taxon>Endopterygota</taxon>
        <taxon>Hymenoptera</taxon>
        <taxon>Apocrita</taxon>
        <taxon>Ichneumonoidea</taxon>
        <taxon>Braconidae</taxon>
        <taxon>Euphorinae</taxon>
        <taxon>Microctonus</taxon>
    </lineage>
</organism>
<dbReference type="EMBL" id="JAQQBS010000002">
    <property type="protein sequence ID" value="KAK0171546.1"/>
    <property type="molecule type" value="Genomic_DNA"/>
</dbReference>
<keyword evidence="4" id="KW-0698">rRNA processing</keyword>
<keyword evidence="6" id="KW-0547">Nucleotide-binding</keyword>
<dbReference type="GO" id="GO:0006364">
    <property type="term" value="P:rRNA processing"/>
    <property type="evidence" value="ECO:0007669"/>
    <property type="project" value="UniProtKB-KW"/>
</dbReference>
<evidence type="ECO:0000256" key="10">
    <source>
        <dbReference type="ARBA" id="ARBA00023242"/>
    </source>
</evidence>
<dbReference type="InterPro" id="IPR006984">
    <property type="entry name" value="Fcf1/UTP23"/>
</dbReference>
<keyword evidence="8 15" id="KW-1133">Transmembrane helix</keyword>
<dbReference type="PANTHER" id="PTHR19229:SF250">
    <property type="entry name" value="ABC TRANSPORTER DOMAIN-CONTAINING PROTEIN-RELATED"/>
    <property type="match status" value="1"/>
</dbReference>
<dbReference type="CDD" id="cd03263">
    <property type="entry name" value="ABC_subfamily_A"/>
    <property type="match status" value="2"/>
</dbReference>
<dbReference type="InterPro" id="IPR003593">
    <property type="entry name" value="AAA+_ATPase"/>
</dbReference>
<evidence type="ECO:0000313" key="17">
    <source>
        <dbReference type="EMBL" id="KAK0171546.1"/>
    </source>
</evidence>
<evidence type="ECO:0000256" key="14">
    <source>
        <dbReference type="SAM" id="MobiDB-lite"/>
    </source>
</evidence>
<dbReference type="SMART" id="SM00382">
    <property type="entry name" value="AAA"/>
    <property type="match status" value="2"/>
</dbReference>
<keyword evidence="10" id="KW-0539">Nucleus</keyword>
<evidence type="ECO:0000256" key="4">
    <source>
        <dbReference type="ARBA" id="ARBA00022552"/>
    </source>
</evidence>
<dbReference type="Pfam" id="PF00005">
    <property type="entry name" value="ABC_tran"/>
    <property type="match status" value="2"/>
</dbReference>
<sequence>MDTVNKWCLENPWVIYVWAKWKTLLWKAIIMRKHTILISILEILIPVLFSLQIRLMFEPLALNLKQPDRYIRSDILASVPSETECRYTPKSEFSDKLITMASSLLNTKISPAASEDELVMNFYAKNQSRPLNKAIWIVFESGEESQPKVLNYVIRSQQTENTPHGPDPYFESGFMAIQTAIEYCFIQLWKSKELAFTGENIDLLIMPSAIRPNVSFIYYMTVVAFLLIPMAALHKAIQEKKTGFKALMRISRITPTFIYLGWMNYLLITTIPASIVCGIILDPIYTSPDRILCIFLIMYVIMSAFFMFAIGTFFSHAIKAILTSSLLWLSLAHVSLVLDESLISAPLSIKMIALILPHSGLLYGLAAFTTKNDIEDLINYESRQIFHETVEQKKIHESNKVAIEYIFFAWSIHIFVWSLISVYLENIYPGEFGTKKPWYYPCKKKTKVPDDIYITIRGTTNWSAVERPPKFVKPKVRVKKITMDFGFTERREVLKEMSIDFYPNEFSIILGHNGAGKSTLLKIISGMYHATYGRVYIEGRDYSDDSGLEELKYKSIIGYCPQENMLLDYFTIFEHLYLFGMMKGMSFTDARLESNRLLKLFKLEIQKNISIEKLPFGARRRLCFAMALIGPSDILILDEPTYGVDPQHKKELWQILASVRKQKTVIMATNVMEAADTLADRIAIIANNRIECYGSKSYINRRYGIGYELSMVTKPGCDIKNLQELIQEYSPMPVNLRGKMGTTLRFNVSKNTRFPILLSILETYKDKLKIHSITLDSAGLISQFRERGIAFSHDNYEWIVQKRRRNLVQDRIKWNRLSETELSVGHYAGRNLFILIYVADDSESQNYFTALKLSTALLGDNNFHQTNNVTTFSIISHPELRAIEFRDRYFMAIDVILNKPIEILYSPSLIHSGPVSLNLFHNTLLKYLTDQEGLEIKLKSRPIVDPHEWQYQIVREKKVRNWENSGIITTLFLLLPIIDLGVQEAKSLAKYLQFNAEGISIFTFWIPVYFIDIIIFFFSVFLITTGTFAAFSDTIKLTTKNIARAILIICCYGAAAISMGYCIQLWAHRSGTVYSIIVLINLIAILVINPETIFPLIIYHVSDSIRTNLEIISHIFPPYTFACAIGNFIGISTYNMECSVRNNCNKTTAIEDPCCRNCGNEFCYRPLNVMTESRAKLLFPHSIADDILIMIAQTCFFHIILILFEIKNRRKWRSSNLQKDIIIPTDVDVIAEKNFIDKLIKDYQDNVPLPSEVAVIVKGLSKKYGKKKVLREINKQECFGLLGMNGAGKTTIFRALTGEIKANSGKTIIHGVDMSINDDKYFGLIGYCPQNGGLIDFLTGRQSLCLFAAIRGIPYENIRDEVDRWLDVFDLLEFENLKLKECSWGVRRKIGVIISLIGDLPVIFLDEPSSGMDIIARSALTETLYQVREMGASIFFTTHNIDETEALCNTIGILIDGQLISIGSCEQLVIKHDNKRIITIILSGQTSMETGEAIQSSMAVVMPYVKFLERFLDILFFRLDDEISFSHVYEKLEDIKRKHSAITDYFVNQQSLEQVYQQLTRREPVIYYKNPTRWRRFFLQISQITQRMKIARLKKVQKNLAFFANNYKFREPYQVLIDGTFAFAALENKLNIQDQIPKYFQAEVKFLTTPCVIMETEKLGPKFHGTMLIIKQFAVHKCSHGKNATTGSTCLQSMIGKENENRYIIATQDRELQEKIRLTAGTPLLYLHGHAPTLEPPSIASKNKAQELMKKIGMTSIQMEILKNLKKKSGLAVEVTAMKKNKRKKGGPNPLSCKKKIKKPINNQSSTNSGKIRKRKRNKIPLHVMEALKTA</sequence>
<feature type="transmembrane region" description="Helical" evidence="15">
    <location>
        <begin position="257"/>
        <end position="281"/>
    </location>
</feature>
<comment type="caution">
    <text evidence="17">The sequence shown here is derived from an EMBL/GenBank/DDBJ whole genome shotgun (WGS) entry which is preliminary data.</text>
</comment>
<keyword evidence="3" id="KW-0690">Ribosome biogenesis</keyword>
<dbReference type="GO" id="GO:0005319">
    <property type="term" value="F:lipid transporter activity"/>
    <property type="evidence" value="ECO:0007669"/>
    <property type="project" value="TreeGrafter"/>
</dbReference>
<evidence type="ECO:0000256" key="9">
    <source>
        <dbReference type="ARBA" id="ARBA00023136"/>
    </source>
</evidence>
<gene>
    <name evidence="17" type="ORF">PV328_004989</name>
</gene>
<evidence type="ECO:0000256" key="5">
    <source>
        <dbReference type="ARBA" id="ARBA00022692"/>
    </source>
</evidence>
<evidence type="ECO:0000256" key="8">
    <source>
        <dbReference type="ARBA" id="ARBA00022989"/>
    </source>
</evidence>
<dbReference type="InterPro" id="IPR027417">
    <property type="entry name" value="P-loop_NTPase"/>
</dbReference>
<feature type="transmembrane region" description="Helical" evidence="15">
    <location>
        <begin position="1043"/>
        <end position="1067"/>
    </location>
</feature>
<feature type="compositionally biased region" description="Polar residues" evidence="14">
    <location>
        <begin position="1801"/>
        <end position="1810"/>
    </location>
</feature>
<dbReference type="GO" id="GO:0005524">
    <property type="term" value="F:ATP binding"/>
    <property type="evidence" value="ECO:0007669"/>
    <property type="project" value="UniProtKB-KW"/>
</dbReference>
<feature type="transmembrane region" description="Helical" evidence="15">
    <location>
        <begin position="36"/>
        <end position="57"/>
    </location>
</feature>
<dbReference type="Pfam" id="PF04900">
    <property type="entry name" value="Fcf1"/>
    <property type="match status" value="1"/>
</dbReference>
<reference evidence="17" key="1">
    <citation type="journal article" date="2023" name="bioRxiv">
        <title>Scaffold-level genome assemblies of two parasitoid biocontrol wasps reveal the parthenogenesis mechanism and an associated novel virus.</title>
        <authorList>
            <person name="Inwood S."/>
            <person name="Skelly J."/>
            <person name="Guhlin J."/>
            <person name="Harrop T."/>
            <person name="Goldson S."/>
            <person name="Dearden P."/>
        </authorList>
    </citation>
    <scope>NUCLEOTIDE SEQUENCE</scope>
    <source>
        <strain evidence="17">Irish</strain>
        <tissue evidence="17">Whole body</tissue>
    </source>
</reference>
<evidence type="ECO:0000256" key="1">
    <source>
        <dbReference type="ARBA" id="ARBA00004141"/>
    </source>
</evidence>
<protein>
    <recommendedName>
        <fullName evidence="13">rRNA-processing protein UTP23 homolog</fullName>
    </recommendedName>
</protein>
<evidence type="ECO:0000256" key="7">
    <source>
        <dbReference type="ARBA" id="ARBA00022840"/>
    </source>
</evidence>
<dbReference type="Pfam" id="PF24779">
    <property type="entry name" value="UTP23_sensor"/>
    <property type="match status" value="1"/>
</dbReference>
<feature type="domain" description="ABC transporter" evidence="16">
    <location>
        <begin position="476"/>
        <end position="712"/>
    </location>
</feature>